<sequence>MYRTILVSDVNNERLNRLLEKVGMVLSPLSQDGCLDELQSAGADFVIVVQDADGRGVEFALKCSALSDATVVFVTRFRLPDALVGKLVSGGVCVLSAPDAGRAEEFFTQLVSLRATYNALRSENERLRRKVREAQAVGRAKCLLVERRNMTEQSAHRFIEKTAMDNRLTRYAVANDIITGYERKDSSNGISA</sequence>
<dbReference type="InterPro" id="IPR005561">
    <property type="entry name" value="ANTAR"/>
</dbReference>
<evidence type="ECO:0000256" key="1">
    <source>
        <dbReference type="SAM" id="Coils"/>
    </source>
</evidence>
<feature type="coiled-coil region" evidence="1">
    <location>
        <begin position="110"/>
        <end position="137"/>
    </location>
</feature>
<organism evidence="3 4">
    <name type="scientific">Candidatus Limadaptatus stercorigallinarum</name>
    <dbReference type="NCBI Taxonomy" id="2840845"/>
    <lineage>
        <taxon>Bacteria</taxon>
        <taxon>Bacillati</taxon>
        <taxon>Bacillota</taxon>
        <taxon>Clostridia</taxon>
        <taxon>Eubacteriales</taxon>
        <taxon>Candidatus Limadaptatus</taxon>
    </lineage>
</organism>
<evidence type="ECO:0000313" key="3">
    <source>
        <dbReference type="EMBL" id="HIU21888.1"/>
    </source>
</evidence>
<dbReference type="InterPro" id="IPR036388">
    <property type="entry name" value="WH-like_DNA-bd_sf"/>
</dbReference>
<dbReference type="Gene3D" id="1.10.10.10">
    <property type="entry name" value="Winged helix-like DNA-binding domain superfamily/Winged helix DNA-binding domain"/>
    <property type="match status" value="1"/>
</dbReference>
<accession>A0A9D1HUI3</accession>
<comment type="caution">
    <text evidence="3">The sequence shown here is derived from an EMBL/GenBank/DDBJ whole genome shotgun (WGS) entry which is preliminary data.</text>
</comment>
<evidence type="ECO:0000313" key="4">
    <source>
        <dbReference type="Proteomes" id="UP000824088"/>
    </source>
</evidence>
<dbReference type="InterPro" id="IPR011006">
    <property type="entry name" value="CheY-like_superfamily"/>
</dbReference>
<dbReference type="Pfam" id="PF03861">
    <property type="entry name" value="ANTAR"/>
    <property type="match status" value="1"/>
</dbReference>
<feature type="domain" description="ANTAR" evidence="2">
    <location>
        <begin position="117"/>
        <end position="178"/>
    </location>
</feature>
<evidence type="ECO:0000259" key="2">
    <source>
        <dbReference type="PROSITE" id="PS50921"/>
    </source>
</evidence>
<keyword evidence="1" id="KW-0175">Coiled coil</keyword>
<dbReference type="EMBL" id="DVMN01000119">
    <property type="protein sequence ID" value="HIU21888.1"/>
    <property type="molecule type" value="Genomic_DNA"/>
</dbReference>
<name>A0A9D1HUI3_9FIRM</name>
<gene>
    <name evidence="3" type="ORF">IAD51_06665</name>
</gene>
<reference evidence="3" key="2">
    <citation type="journal article" date="2021" name="PeerJ">
        <title>Extensive microbial diversity within the chicken gut microbiome revealed by metagenomics and culture.</title>
        <authorList>
            <person name="Gilroy R."/>
            <person name="Ravi A."/>
            <person name="Getino M."/>
            <person name="Pursley I."/>
            <person name="Horton D.L."/>
            <person name="Alikhan N.F."/>
            <person name="Baker D."/>
            <person name="Gharbi K."/>
            <person name="Hall N."/>
            <person name="Watson M."/>
            <person name="Adriaenssens E.M."/>
            <person name="Foster-Nyarko E."/>
            <person name="Jarju S."/>
            <person name="Secka A."/>
            <person name="Antonio M."/>
            <person name="Oren A."/>
            <person name="Chaudhuri R.R."/>
            <person name="La Ragione R."/>
            <person name="Hildebrand F."/>
            <person name="Pallen M.J."/>
        </authorList>
    </citation>
    <scope>NUCLEOTIDE SEQUENCE</scope>
    <source>
        <strain evidence="3">1063</strain>
    </source>
</reference>
<dbReference type="SMART" id="SM01012">
    <property type="entry name" value="ANTAR"/>
    <property type="match status" value="1"/>
</dbReference>
<dbReference type="AlphaFoldDB" id="A0A9D1HUI3"/>
<dbReference type="GO" id="GO:0003723">
    <property type="term" value="F:RNA binding"/>
    <property type="evidence" value="ECO:0007669"/>
    <property type="project" value="InterPro"/>
</dbReference>
<dbReference type="SUPFAM" id="SSF52172">
    <property type="entry name" value="CheY-like"/>
    <property type="match status" value="1"/>
</dbReference>
<reference evidence="3" key="1">
    <citation type="submission" date="2020-10" db="EMBL/GenBank/DDBJ databases">
        <authorList>
            <person name="Gilroy R."/>
        </authorList>
    </citation>
    <scope>NUCLEOTIDE SEQUENCE</scope>
    <source>
        <strain evidence="3">1063</strain>
    </source>
</reference>
<protein>
    <submittedName>
        <fullName evidence="3">ANTAR domain-containing protein</fullName>
    </submittedName>
</protein>
<proteinExistence type="predicted"/>
<dbReference type="Proteomes" id="UP000824088">
    <property type="component" value="Unassembled WGS sequence"/>
</dbReference>
<dbReference type="PROSITE" id="PS50921">
    <property type="entry name" value="ANTAR"/>
    <property type="match status" value="1"/>
</dbReference>